<evidence type="ECO:0000256" key="5">
    <source>
        <dbReference type="SAM" id="Phobius"/>
    </source>
</evidence>
<reference evidence="7 8" key="1">
    <citation type="submission" date="2024-06" db="EMBL/GenBank/DDBJ databases">
        <title>The Natural Products Discovery Center: Release of the First 8490 Sequenced Strains for Exploring Actinobacteria Biosynthetic Diversity.</title>
        <authorList>
            <person name="Kalkreuter E."/>
            <person name="Kautsar S.A."/>
            <person name="Yang D."/>
            <person name="Bader C.D."/>
            <person name="Teijaro C.N."/>
            <person name="Fluegel L."/>
            <person name="Davis C.M."/>
            <person name="Simpson J.R."/>
            <person name="Lauterbach L."/>
            <person name="Steele A.D."/>
            <person name="Gui C."/>
            <person name="Meng S."/>
            <person name="Li G."/>
            <person name="Viehrig K."/>
            <person name="Ye F."/>
            <person name="Su P."/>
            <person name="Kiefer A.F."/>
            <person name="Nichols A."/>
            <person name="Cepeda A.J."/>
            <person name="Yan W."/>
            <person name="Fan B."/>
            <person name="Jiang Y."/>
            <person name="Adhikari A."/>
            <person name="Zheng C.-J."/>
            <person name="Schuster L."/>
            <person name="Cowan T.M."/>
            <person name="Smanski M.J."/>
            <person name="Chevrette M.G."/>
            <person name="De Carvalho L.P.S."/>
            <person name="Shen B."/>
        </authorList>
    </citation>
    <scope>NUCLEOTIDE SEQUENCE [LARGE SCALE GENOMIC DNA]</scope>
    <source>
        <strain evidence="7 8">NPDC048946</strain>
    </source>
</reference>
<dbReference type="SUPFAM" id="SSF82866">
    <property type="entry name" value="Multidrug efflux transporter AcrB transmembrane domain"/>
    <property type="match status" value="1"/>
</dbReference>
<accession>A0ABV3DJQ0</accession>
<dbReference type="EMBL" id="JBEZFP010000054">
    <property type="protein sequence ID" value="MEU8135991.1"/>
    <property type="molecule type" value="Genomic_DNA"/>
</dbReference>
<evidence type="ECO:0000256" key="2">
    <source>
        <dbReference type="ARBA" id="ARBA00022692"/>
    </source>
</evidence>
<evidence type="ECO:0000313" key="7">
    <source>
        <dbReference type="EMBL" id="MEU8135991.1"/>
    </source>
</evidence>
<comment type="subcellular location">
    <subcellularLocation>
        <location evidence="1">Membrane</location>
        <topology evidence="1">Multi-pass membrane protein</topology>
    </subcellularLocation>
</comment>
<comment type="caution">
    <text evidence="7">The sequence shown here is derived from an EMBL/GenBank/DDBJ whole genome shotgun (WGS) entry which is preliminary data.</text>
</comment>
<dbReference type="RefSeq" id="WP_358356178.1">
    <property type="nucleotide sequence ID" value="NZ_JBEZFP010000054.1"/>
</dbReference>
<gene>
    <name evidence="7" type="ORF">AB0C36_21050</name>
</gene>
<feature type="domain" description="Membrane transport protein MMPL" evidence="6">
    <location>
        <begin position="3"/>
        <end position="55"/>
    </location>
</feature>
<proteinExistence type="predicted"/>
<feature type="transmembrane region" description="Helical" evidence="5">
    <location>
        <begin position="38"/>
        <end position="58"/>
    </location>
</feature>
<organism evidence="7 8">
    <name type="scientific">Streptodolium elevatio</name>
    <dbReference type="NCBI Taxonomy" id="3157996"/>
    <lineage>
        <taxon>Bacteria</taxon>
        <taxon>Bacillati</taxon>
        <taxon>Actinomycetota</taxon>
        <taxon>Actinomycetes</taxon>
        <taxon>Kitasatosporales</taxon>
        <taxon>Streptomycetaceae</taxon>
        <taxon>Streptodolium</taxon>
    </lineage>
</organism>
<keyword evidence="4 5" id="KW-0472">Membrane</keyword>
<dbReference type="InterPro" id="IPR004869">
    <property type="entry name" value="MMPL_dom"/>
</dbReference>
<feature type="transmembrane region" description="Helical" evidence="5">
    <location>
        <begin position="12"/>
        <end position="32"/>
    </location>
</feature>
<sequence>MFSEMGEQTGKELVLAEAIVIPLTLVLLLVVFGSVVAALLPLVIGIIAVVGAFAHCSACRRGPARTTRAAVRGRTWMSLEPRACRGLRAQ</sequence>
<evidence type="ECO:0000256" key="1">
    <source>
        <dbReference type="ARBA" id="ARBA00004141"/>
    </source>
</evidence>
<dbReference type="Gene3D" id="1.20.1640.10">
    <property type="entry name" value="Multidrug efflux transporter AcrB transmembrane domain"/>
    <property type="match status" value="1"/>
</dbReference>
<evidence type="ECO:0000256" key="3">
    <source>
        <dbReference type="ARBA" id="ARBA00022989"/>
    </source>
</evidence>
<protein>
    <submittedName>
        <fullName evidence="7">MMPL family transporter</fullName>
    </submittedName>
</protein>
<evidence type="ECO:0000313" key="8">
    <source>
        <dbReference type="Proteomes" id="UP001551482"/>
    </source>
</evidence>
<evidence type="ECO:0000259" key="6">
    <source>
        <dbReference type="Pfam" id="PF03176"/>
    </source>
</evidence>
<keyword evidence="2 5" id="KW-0812">Transmembrane</keyword>
<evidence type="ECO:0000256" key="4">
    <source>
        <dbReference type="ARBA" id="ARBA00023136"/>
    </source>
</evidence>
<dbReference type="Pfam" id="PF03176">
    <property type="entry name" value="MMPL"/>
    <property type="match status" value="1"/>
</dbReference>
<keyword evidence="3 5" id="KW-1133">Transmembrane helix</keyword>
<keyword evidence="8" id="KW-1185">Reference proteome</keyword>
<dbReference type="Proteomes" id="UP001551482">
    <property type="component" value="Unassembled WGS sequence"/>
</dbReference>
<name>A0ABV3DJQ0_9ACTN</name>